<dbReference type="Proteomes" id="UP000335636">
    <property type="component" value="Unassembled WGS sequence"/>
</dbReference>
<gene>
    <name evidence="2" type="ORF">MONAX_5E024623</name>
</gene>
<keyword evidence="3" id="KW-1185">Reference proteome</keyword>
<feature type="non-terminal residue" evidence="2">
    <location>
        <position position="1"/>
    </location>
</feature>
<evidence type="ECO:0000256" key="1">
    <source>
        <dbReference type="SAM" id="MobiDB-lite"/>
    </source>
</evidence>
<feature type="region of interest" description="Disordered" evidence="1">
    <location>
        <begin position="36"/>
        <end position="56"/>
    </location>
</feature>
<accession>A0A5E4BS98</accession>
<dbReference type="AlphaFoldDB" id="A0A5E4BS98"/>
<sequence length="56" mass="6298">TRILKKETRTLKEKEIDIELLRCSATLQGMARLKSCSTPGLQRPAARADPSCQQKQ</sequence>
<reference evidence="2" key="1">
    <citation type="submission" date="2019-04" db="EMBL/GenBank/DDBJ databases">
        <authorList>
            <person name="Alioto T."/>
            <person name="Alioto T."/>
        </authorList>
    </citation>
    <scope>NUCLEOTIDE SEQUENCE [LARGE SCALE GENOMIC DNA]</scope>
</reference>
<comment type="caution">
    <text evidence="2">The sequence shown here is derived from an EMBL/GenBank/DDBJ whole genome shotgun (WGS) entry which is preliminary data.</text>
</comment>
<organism evidence="2 3">
    <name type="scientific">Marmota monax</name>
    <name type="common">Woodchuck</name>
    <dbReference type="NCBI Taxonomy" id="9995"/>
    <lineage>
        <taxon>Eukaryota</taxon>
        <taxon>Metazoa</taxon>
        <taxon>Chordata</taxon>
        <taxon>Craniata</taxon>
        <taxon>Vertebrata</taxon>
        <taxon>Euteleostomi</taxon>
        <taxon>Mammalia</taxon>
        <taxon>Eutheria</taxon>
        <taxon>Euarchontoglires</taxon>
        <taxon>Glires</taxon>
        <taxon>Rodentia</taxon>
        <taxon>Sciuromorpha</taxon>
        <taxon>Sciuridae</taxon>
        <taxon>Xerinae</taxon>
        <taxon>Marmotini</taxon>
        <taxon>Marmota</taxon>
    </lineage>
</organism>
<name>A0A5E4BS98_MARMO</name>
<evidence type="ECO:0000313" key="3">
    <source>
        <dbReference type="Proteomes" id="UP000335636"/>
    </source>
</evidence>
<protein>
    <submittedName>
        <fullName evidence="2">Uncharacterized protein</fullName>
    </submittedName>
</protein>
<proteinExistence type="predicted"/>
<evidence type="ECO:0000313" key="2">
    <source>
        <dbReference type="EMBL" id="VTJ72498.1"/>
    </source>
</evidence>
<dbReference type="EMBL" id="CABDUW010000625">
    <property type="protein sequence ID" value="VTJ72498.1"/>
    <property type="molecule type" value="Genomic_DNA"/>
</dbReference>